<feature type="chain" id="PRO_5008885486" description="Outer membrane protein beta-barrel domain-containing protein" evidence="1">
    <location>
        <begin position="19"/>
        <end position="168"/>
    </location>
</feature>
<dbReference type="Proteomes" id="UP000092528">
    <property type="component" value="Chromosome 1"/>
</dbReference>
<dbReference type="RefSeq" id="WP_065545085.1">
    <property type="nucleotide sequence ID" value="NZ_CP016414.1"/>
</dbReference>
<evidence type="ECO:0000256" key="1">
    <source>
        <dbReference type="SAM" id="SignalP"/>
    </source>
</evidence>
<evidence type="ECO:0000313" key="2">
    <source>
        <dbReference type="EMBL" id="ANU35603.1"/>
    </source>
</evidence>
<organism evidence="2 3">
    <name type="scientific">Vibrio scophthalmi</name>
    <dbReference type="NCBI Taxonomy" id="45658"/>
    <lineage>
        <taxon>Bacteria</taxon>
        <taxon>Pseudomonadati</taxon>
        <taxon>Pseudomonadota</taxon>
        <taxon>Gammaproteobacteria</taxon>
        <taxon>Vibrionales</taxon>
        <taxon>Vibrionaceae</taxon>
        <taxon>Vibrio</taxon>
    </lineage>
</organism>
<proteinExistence type="predicted"/>
<reference evidence="2 3" key="1">
    <citation type="submission" date="2016-07" db="EMBL/GenBank/DDBJ databases">
        <title>Genome sequencing of Vibrio scophthalmi strain VS-05, an isolated from Paralichthys olivaceus.</title>
        <authorList>
            <person name="Han H.-J."/>
        </authorList>
    </citation>
    <scope>NUCLEOTIDE SEQUENCE [LARGE SCALE GENOMIC DNA]</scope>
    <source>
        <strain evidence="2 3">VS-05</strain>
    </source>
</reference>
<dbReference type="AlphaFoldDB" id="A0A1C7F866"/>
<sequence length="168" mass="18293">MKKILFATTLLASFGSFASGLHISPELKLGPYVGSGNLGGGLQVGITDVLGLDALYVSYSHTSAKILTDKDRLKTYRVGAQYNLPKAPMVGFQLEIGGVEYEGSRHYFFSPREYRDGTGISTAGAWVLQVNDNLGFRAGIDINFVDKKDTYLNSNFSTTFSTGITLRF</sequence>
<feature type="signal peptide" evidence="1">
    <location>
        <begin position="1"/>
        <end position="18"/>
    </location>
</feature>
<evidence type="ECO:0000313" key="3">
    <source>
        <dbReference type="Proteomes" id="UP000092528"/>
    </source>
</evidence>
<dbReference type="PATRIC" id="fig|45658.7.peg.436"/>
<protein>
    <recommendedName>
        <fullName evidence="4">Outer membrane protein beta-barrel domain-containing protein</fullName>
    </recommendedName>
</protein>
<keyword evidence="3" id="KW-1185">Reference proteome</keyword>
<dbReference type="GeneID" id="96871517"/>
<dbReference type="EMBL" id="CP016414">
    <property type="protein sequence ID" value="ANU35603.1"/>
    <property type="molecule type" value="Genomic_DNA"/>
</dbReference>
<accession>A0A1C7F866</accession>
<name>A0A1C7F866_9VIBR</name>
<keyword evidence="1" id="KW-0732">Signal</keyword>
<gene>
    <name evidence="2" type="ORF">VSVS05_00466</name>
</gene>
<evidence type="ECO:0008006" key="4">
    <source>
        <dbReference type="Google" id="ProtNLM"/>
    </source>
</evidence>